<proteinExistence type="predicted"/>
<dbReference type="AlphaFoldDB" id="A0A5N6JLG9"/>
<evidence type="ECO:0000259" key="1">
    <source>
        <dbReference type="Pfam" id="PF01636"/>
    </source>
</evidence>
<dbReference type="Pfam" id="PF01636">
    <property type="entry name" value="APH"/>
    <property type="match status" value="1"/>
</dbReference>
<keyword evidence="2" id="KW-0808">Transferase</keyword>
<dbReference type="CDD" id="cd05120">
    <property type="entry name" value="APH_ChoK_like"/>
    <property type="match status" value="1"/>
</dbReference>
<keyword evidence="3" id="KW-1185">Reference proteome</keyword>
<dbReference type="Gene3D" id="3.90.1200.10">
    <property type="match status" value="1"/>
</dbReference>
<dbReference type="InterPro" id="IPR002575">
    <property type="entry name" value="Aminoglycoside_PTrfase"/>
</dbReference>
<dbReference type="PANTHER" id="PTHR21310">
    <property type="entry name" value="AMINOGLYCOSIDE PHOSPHOTRANSFERASE-RELATED-RELATED"/>
    <property type="match status" value="1"/>
</dbReference>
<accession>A0A5N6JLG9</accession>
<reference evidence="2 3" key="1">
    <citation type="submission" date="2019-04" db="EMBL/GenBank/DDBJ databases">
        <title>Fungal friends and foes A comparative genomics study of 23 Aspergillus species from section Flavi.</title>
        <authorList>
            <consortium name="DOE Joint Genome Institute"/>
            <person name="Kjaerbolling I."/>
            <person name="Vesth T.C."/>
            <person name="Frisvad J.C."/>
            <person name="Nybo J.L."/>
            <person name="Theobald S."/>
            <person name="Kildgaard S."/>
            <person name="Petersen T.I."/>
            <person name="Kuo A."/>
            <person name="Sato A."/>
            <person name="Lyhne E.K."/>
            <person name="Kogle M.E."/>
            <person name="Wiebenga A."/>
            <person name="Kun R.S."/>
            <person name="Lubbers R.J."/>
            <person name="Makela M.R."/>
            <person name="Barry K."/>
            <person name="Chovatia M."/>
            <person name="Clum A."/>
            <person name="Daum C."/>
            <person name="Haridas S."/>
            <person name="He G."/>
            <person name="LaButti K."/>
            <person name="Lipzen A."/>
            <person name="Mondo S."/>
            <person name="Pangilinan J."/>
            <person name="Riley R."/>
            <person name="Salamov A."/>
            <person name="Simmons B.A."/>
            <person name="Magnuson J.K."/>
            <person name="Henrissat B."/>
            <person name="Mortensen U.H."/>
            <person name="Larsen T.O."/>
            <person name="De vries R.P."/>
            <person name="Grigoriev I.V."/>
            <person name="Machida M."/>
            <person name="Baker S.E."/>
            <person name="Andersen M.R."/>
        </authorList>
    </citation>
    <scope>NUCLEOTIDE SEQUENCE [LARGE SCALE GENOMIC DNA]</scope>
    <source>
        <strain evidence="2 3">CBS 117635</strain>
    </source>
</reference>
<dbReference type="InterPro" id="IPR011009">
    <property type="entry name" value="Kinase-like_dom_sf"/>
</dbReference>
<evidence type="ECO:0000313" key="2">
    <source>
        <dbReference type="EMBL" id="KAB8278613.1"/>
    </source>
</evidence>
<organism evidence="2 3">
    <name type="scientific">Aspergillus minisclerotigenes</name>
    <dbReference type="NCBI Taxonomy" id="656917"/>
    <lineage>
        <taxon>Eukaryota</taxon>
        <taxon>Fungi</taxon>
        <taxon>Dikarya</taxon>
        <taxon>Ascomycota</taxon>
        <taxon>Pezizomycotina</taxon>
        <taxon>Eurotiomycetes</taxon>
        <taxon>Eurotiomycetidae</taxon>
        <taxon>Eurotiales</taxon>
        <taxon>Aspergillaceae</taxon>
        <taxon>Aspergillus</taxon>
        <taxon>Aspergillus subgen. Circumdati</taxon>
    </lineage>
</organism>
<evidence type="ECO:0000313" key="3">
    <source>
        <dbReference type="Proteomes" id="UP000326289"/>
    </source>
</evidence>
<sequence>MAGNSRVFDSTVNLIASAKLTPTEHLLLKGFLTEAVDPNHAAQYISQRIEESGVRTVEDILQELKRDWKQLVMKFSKQEDVPPRIADLVKGRDGMCCCLSEARDRVEAKNSALAEPAWIIPPNIFDDDQMDPQGPLFPLLSAFLTPAKISELQKTLCDRNELKNIWLLSPSILSAFRHGHIRIVPLASAGRWTDIAEDEQENATTVDYIAVRMFPEEPTDLYFCDGTLFSGTTHIFTINTDNPHTHCLPSPFLFYVHHMIASSLHLFFVEDCIAAGWPPAPLFSWSKPAQQFMRKCWHLVPKMIRVRFYRIMSRLGEYLYPSDGVLAHRLPFGLYMKSCARSQRNEAVALRLVEEHTSAVAPLWIDDYEEDGKTTLIMTQVQGQPLDRVLHRLSYQEREQLSNDLKKFIRQIRCIPNHTPFRFANTFGDALYDHRVGGEFGPFAETSDFTSYLIPEHTSSETRNAISPVLSRPYRSFFSHADLHSTNILISQGRLSGIVDWECAGYFPEYWEFTKAIFGIINNEALEKIMRDAFDEDYGDELDVERTLWRDSPFGI</sequence>
<dbReference type="Proteomes" id="UP000326289">
    <property type="component" value="Unassembled WGS sequence"/>
</dbReference>
<gene>
    <name evidence="2" type="ORF">BDV30DRAFT_203322</name>
</gene>
<feature type="domain" description="Aminoglycoside phosphotransferase" evidence="1">
    <location>
        <begin position="342"/>
        <end position="539"/>
    </location>
</feature>
<dbReference type="SUPFAM" id="SSF56112">
    <property type="entry name" value="Protein kinase-like (PK-like)"/>
    <property type="match status" value="1"/>
</dbReference>
<dbReference type="GO" id="GO:0016301">
    <property type="term" value="F:kinase activity"/>
    <property type="evidence" value="ECO:0007669"/>
    <property type="project" value="UniProtKB-KW"/>
</dbReference>
<name>A0A5N6JLG9_9EURO</name>
<keyword evidence="2" id="KW-0418">Kinase</keyword>
<dbReference type="EMBL" id="ML732767">
    <property type="protein sequence ID" value="KAB8278613.1"/>
    <property type="molecule type" value="Genomic_DNA"/>
</dbReference>
<dbReference type="PANTHER" id="PTHR21310:SF58">
    <property type="entry name" value="AMINOGLYCOSIDE PHOSPHOTRANSFERASE DOMAIN-CONTAINING PROTEIN"/>
    <property type="match status" value="1"/>
</dbReference>
<protein>
    <submittedName>
        <fullName evidence="2">Kinase-like domain-containing protein</fullName>
    </submittedName>
</protein>
<dbReference type="InterPro" id="IPR051678">
    <property type="entry name" value="AGP_Transferase"/>
</dbReference>